<dbReference type="Proteomes" id="UP000682266">
    <property type="component" value="Unassembled WGS sequence"/>
</dbReference>
<protein>
    <recommendedName>
        <fullName evidence="3">Alcohol dehydrogenase GroES-associated domain-containing protein</fullName>
    </recommendedName>
</protein>
<evidence type="ECO:0000313" key="2">
    <source>
        <dbReference type="Proteomes" id="UP000682266"/>
    </source>
</evidence>
<accession>A0AA41EC59</accession>
<comment type="caution">
    <text evidence="1">The sequence shown here is derived from an EMBL/GenBank/DDBJ whole genome shotgun (WGS) entry which is preliminary data.</text>
</comment>
<proteinExistence type="predicted"/>
<evidence type="ECO:0000313" key="1">
    <source>
        <dbReference type="EMBL" id="MBR8132253.1"/>
    </source>
</evidence>
<dbReference type="AlphaFoldDB" id="A0AA41EC59"/>
<name>A0AA41EC59_9BURK</name>
<gene>
    <name evidence="1" type="ORF">KDW93_25320</name>
</gene>
<dbReference type="RefSeq" id="WP_105787585.1">
    <property type="nucleotide sequence ID" value="NZ_CADERF010000023.1"/>
</dbReference>
<evidence type="ECO:0008006" key="3">
    <source>
        <dbReference type="Google" id="ProtNLM"/>
    </source>
</evidence>
<reference evidence="1" key="1">
    <citation type="submission" date="2021-04" db="EMBL/GenBank/DDBJ databases">
        <title>A collection of bacterial strains from the Burkholderia cepacia Research Laboratory and Repository.</title>
        <authorList>
            <person name="Lipuma J."/>
            <person name="Spilker T."/>
        </authorList>
    </citation>
    <scope>NUCLEOTIDE SEQUENCE</scope>
    <source>
        <strain evidence="1">AU36012</strain>
    </source>
</reference>
<organism evidence="1 2">
    <name type="scientific">Burkholderia ambifaria</name>
    <dbReference type="NCBI Taxonomy" id="152480"/>
    <lineage>
        <taxon>Bacteria</taxon>
        <taxon>Pseudomonadati</taxon>
        <taxon>Pseudomonadota</taxon>
        <taxon>Betaproteobacteria</taxon>
        <taxon>Burkholderiales</taxon>
        <taxon>Burkholderiaceae</taxon>
        <taxon>Burkholderia</taxon>
        <taxon>Burkholderia cepacia complex</taxon>
    </lineage>
</organism>
<dbReference type="EMBL" id="JAGSVG010000026">
    <property type="protein sequence ID" value="MBR8132253.1"/>
    <property type="molecule type" value="Genomic_DNA"/>
</dbReference>
<sequence length="63" mass="6955">MKAVVFRGIGDIRIDTIPDPEAAQATDAAVSVLTRREPLTNAIDAYRAFDVREPGWMKVKLTP</sequence>